<comment type="caution">
    <text evidence="2">The sequence shown here is derived from an EMBL/GenBank/DDBJ whole genome shotgun (WGS) entry which is preliminary data.</text>
</comment>
<dbReference type="AlphaFoldDB" id="A0A0W0ETP9"/>
<dbReference type="EMBL" id="LATX01002557">
    <property type="protein sequence ID" value="KTB27314.1"/>
    <property type="molecule type" value="Genomic_DNA"/>
</dbReference>
<keyword evidence="1" id="KW-0472">Membrane</keyword>
<gene>
    <name evidence="2" type="ORF">WG66_20118</name>
</gene>
<evidence type="ECO:0000256" key="1">
    <source>
        <dbReference type="SAM" id="Phobius"/>
    </source>
</evidence>
<evidence type="ECO:0000313" key="2">
    <source>
        <dbReference type="EMBL" id="KTB27314.1"/>
    </source>
</evidence>
<organism evidence="2 3">
    <name type="scientific">Moniliophthora roreri</name>
    <name type="common">Frosty pod rot fungus</name>
    <name type="synonym">Monilia roreri</name>
    <dbReference type="NCBI Taxonomy" id="221103"/>
    <lineage>
        <taxon>Eukaryota</taxon>
        <taxon>Fungi</taxon>
        <taxon>Dikarya</taxon>
        <taxon>Basidiomycota</taxon>
        <taxon>Agaricomycotina</taxon>
        <taxon>Agaricomycetes</taxon>
        <taxon>Agaricomycetidae</taxon>
        <taxon>Agaricales</taxon>
        <taxon>Marasmiineae</taxon>
        <taxon>Marasmiaceae</taxon>
        <taxon>Moniliophthora</taxon>
    </lineage>
</organism>
<keyword evidence="1" id="KW-0812">Transmembrane</keyword>
<reference evidence="2 3" key="1">
    <citation type="submission" date="2015-12" db="EMBL/GenBank/DDBJ databases">
        <title>Draft genome sequence of Moniliophthora roreri, the causal agent of frosty pod rot of cacao.</title>
        <authorList>
            <person name="Aime M.C."/>
            <person name="Diaz-Valderrama J.R."/>
            <person name="Kijpornyongpan T."/>
            <person name="Phillips-Mora W."/>
        </authorList>
    </citation>
    <scope>NUCLEOTIDE SEQUENCE [LARGE SCALE GENOMIC DNA]</scope>
    <source>
        <strain evidence="2 3">MCA 2952</strain>
    </source>
</reference>
<name>A0A0W0ETP9_MONRR</name>
<keyword evidence="1" id="KW-1133">Transmembrane helix</keyword>
<dbReference type="Proteomes" id="UP000054988">
    <property type="component" value="Unassembled WGS sequence"/>
</dbReference>
<sequence>MTGGTSKQARAPNTCPRTWLMSPLFKYLSTVEGNPTLGPRRLAIKDTPATTGAEENAIYAARYLHSSQLALRWKTRESQEYYLQPGQGEIQSGVEVSRTEAFRSTGPLLKGHRVALLAKEDALAAKSHEIVQLGVALEDAKGMGASQAAILEERNREMARLTSSLEAEKQNSFAGGRTQHQKYLSSEGAGHQNACPVRYKSTKASWKLPARNDGSFRDDQERANENTITILYITIFCIVVFALLMVVAVRFQVLSISAPTASPASRVICFNILGLVN</sequence>
<evidence type="ECO:0000313" key="3">
    <source>
        <dbReference type="Proteomes" id="UP000054988"/>
    </source>
</evidence>
<feature type="transmembrane region" description="Helical" evidence="1">
    <location>
        <begin position="230"/>
        <end position="249"/>
    </location>
</feature>
<proteinExistence type="predicted"/>
<protein>
    <submittedName>
        <fullName evidence="2">Uncharacterized protein</fullName>
    </submittedName>
</protein>
<accession>A0A0W0ETP9</accession>